<dbReference type="SUPFAM" id="SSF52540">
    <property type="entry name" value="P-loop containing nucleoside triphosphate hydrolases"/>
    <property type="match status" value="1"/>
</dbReference>
<dbReference type="GO" id="GO:0016787">
    <property type="term" value="F:hydrolase activity"/>
    <property type="evidence" value="ECO:0007669"/>
    <property type="project" value="UniProtKB-KW"/>
</dbReference>
<organism evidence="6 7">
    <name type="scientific">Candidatus Enterocola intestinipullorum</name>
    <dbReference type="NCBI Taxonomy" id="2840783"/>
    <lineage>
        <taxon>Bacteria</taxon>
        <taxon>Pseudomonadati</taxon>
        <taxon>Bacteroidota</taxon>
        <taxon>Bacteroidia</taxon>
        <taxon>Bacteroidales</taxon>
        <taxon>Candidatus Enterocola</taxon>
    </lineage>
</organism>
<gene>
    <name evidence="6" type="ORF">IAC32_04770</name>
</gene>
<protein>
    <recommendedName>
        <fullName evidence="5">UvrD-like helicase C-terminal domain-containing protein</fullName>
    </recommendedName>
</protein>
<dbReference type="PANTHER" id="PTHR11070">
    <property type="entry name" value="UVRD / RECB / PCRA DNA HELICASE FAMILY MEMBER"/>
    <property type="match status" value="1"/>
</dbReference>
<comment type="caution">
    <text evidence="6">The sequence shown here is derived from an EMBL/GenBank/DDBJ whole genome shotgun (WGS) entry which is preliminary data.</text>
</comment>
<keyword evidence="4" id="KW-0067">ATP-binding</keyword>
<dbReference type="EMBL" id="JADIMR010000072">
    <property type="protein sequence ID" value="MBO8447039.1"/>
    <property type="molecule type" value="Genomic_DNA"/>
</dbReference>
<dbReference type="GO" id="GO:0000725">
    <property type="term" value="P:recombinational repair"/>
    <property type="evidence" value="ECO:0007669"/>
    <property type="project" value="TreeGrafter"/>
</dbReference>
<dbReference type="InterPro" id="IPR000212">
    <property type="entry name" value="DNA_helicase_UvrD/REP"/>
</dbReference>
<dbReference type="GO" id="GO:0005524">
    <property type="term" value="F:ATP binding"/>
    <property type="evidence" value="ECO:0007669"/>
    <property type="project" value="UniProtKB-KW"/>
</dbReference>
<keyword evidence="3" id="KW-0347">Helicase</keyword>
<dbReference type="GO" id="GO:0003677">
    <property type="term" value="F:DNA binding"/>
    <property type="evidence" value="ECO:0007669"/>
    <property type="project" value="InterPro"/>
</dbReference>
<evidence type="ECO:0000313" key="7">
    <source>
        <dbReference type="Proteomes" id="UP000823637"/>
    </source>
</evidence>
<evidence type="ECO:0000259" key="5">
    <source>
        <dbReference type="Pfam" id="PF13361"/>
    </source>
</evidence>
<dbReference type="GO" id="GO:0005829">
    <property type="term" value="C:cytosol"/>
    <property type="evidence" value="ECO:0007669"/>
    <property type="project" value="TreeGrafter"/>
</dbReference>
<feature type="domain" description="UvrD-like helicase C-terminal" evidence="5">
    <location>
        <begin position="103"/>
        <end position="190"/>
    </location>
</feature>
<dbReference type="InterPro" id="IPR027417">
    <property type="entry name" value="P-loop_NTPase"/>
</dbReference>
<dbReference type="Pfam" id="PF13361">
    <property type="entry name" value="UvrD_C"/>
    <property type="match status" value="1"/>
</dbReference>
<evidence type="ECO:0000313" key="6">
    <source>
        <dbReference type="EMBL" id="MBO8447039.1"/>
    </source>
</evidence>
<dbReference type="Proteomes" id="UP000823637">
    <property type="component" value="Unassembled WGS sequence"/>
</dbReference>
<accession>A0A9D9EKW9</accession>
<evidence type="ECO:0000256" key="1">
    <source>
        <dbReference type="ARBA" id="ARBA00022741"/>
    </source>
</evidence>
<proteinExistence type="predicted"/>
<reference evidence="6" key="1">
    <citation type="submission" date="2020-10" db="EMBL/GenBank/DDBJ databases">
        <authorList>
            <person name="Gilroy R."/>
        </authorList>
    </citation>
    <scope>NUCLEOTIDE SEQUENCE</scope>
    <source>
        <strain evidence="6">D3-1215</strain>
    </source>
</reference>
<dbReference type="AlphaFoldDB" id="A0A9D9EKW9"/>
<evidence type="ECO:0000256" key="4">
    <source>
        <dbReference type="ARBA" id="ARBA00022840"/>
    </source>
</evidence>
<keyword evidence="1" id="KW-0547">Nucleotide-binding</keyword>
<dbReference type="GO" id="GO:0043138">
    <property type="term" value="F:3'-5' DNA helicase activity"/>
    <property type="evidence" value="ECO:0007669"/>
    <property type="project" value="TreeGrafter"/>
</dbReference>
<sequence>MFNYFADFFGDTETCKIETSYRFGEPLISLSSKFITKNKSQIPKEVKSHNNGTRTDIQFISYDKTAYCSIVEKIISGIPQGKKILLLGRYSFDDYYLSFRYNTIKEGQKVYYLINNRKIEILTVHKSKGLEADYVIILQCNNGIYGFPSEISDDPVLNYVLTEQDSYEFREERRLFYVAITRARIKTFVLYDYRTPSLFVNEILNKRDGYTKRTMHPNANKPWTRYNDKFLLTLYNEGKSIKYISYKMGRSQTAIKMRLEKLIGNK</sequence>
<reference evidence="6" key="2">
    <citation type="journal article" date="2021" name="PeerJ">
        <title>Extensive microbial diversity within the chicken gut microbiome revealed by metagenomics and culture.</title>
        <authorList>
            <person name="Gilroy R."/>
            <person name="Ravi A."/>
            <person name="Getino M."/>
            <person name="Pursley I."/>
            <person name="Horton D.L."/>
            <person name="Alikhan N.F."/>
            <person name="Baker D."/>
            <person name="Gharbi K."/>
            <person name="Hall N."/>
            <person name="Watson M."/>
            <person name="Adriaenssens E.M."/>
            <person name="Foster-Nyarko E."/>
            <person name="Jarju S."/>
            <person name="Secka A."/>
            <person name="Antonio M."/>
            <person name="Oren A."/>
            <person name="Chaudhuri R.R."/>
            <person name="La Ragione R."/>
            <person name="Hildebrand F."/>
            <person name="Pallen M.J."/>
        </authorList>
    </citation>
    <scope>NUCLEOTIDE SEQUENCE</scope>
    <source>
        <strain evidence="6">D3-1215</strain>
    </source>
</reference>
<evidence type="ECO:0000256" key="2">
    <source>
        <dbReference type="ARBA" id="ARBA00022801"/>
    </source>
</evidence>
<dbReference type="PANTHER" id="PTHR11070:SF63">
    <property type="entry name" value="DNA HELICASE IV"/>
    <property type="match status" value="1"/>
</dbReference>
<dbReference type="Gene3D" id="3.40.50.300">
    <property type="entry name" value="P-loop containing nucleotide triphosphate hydrolases"/>
    <property type="match status" value="1"/>
</dbReference>
<evidence type="ECO:0000256" key="3">
    <source>
        <dbReference type="ARBA" id="ARBA00022806"/>
    </source>
</evidence>
<dbReference type="InterPro" id="IPR014017">
    <property type="entry name" value="DNA_helicase_UvrD-like_C"/>
</dbReference>
<name>A0A9D9EKW9_9BACT</name>
<keyword evidence="2" id="KW-0378">Hydrolase</keyword>